<keyword evidence="4 9" id="KW-0255">Endonuclease</keyword>
<feature type="binding site" evidence="9">
    <location>
        <position position="182"/>
    </location>
    <ligand>
        <name>Zn(2+)</name>
        <dbReference type="ChEBI" id="CHEBI:29105"/>
        <label>3</label>
    </ligand>
</feature>
<keyword evidence="5 9" id="KW-0227">DNA damage</keyword>
<feature type="binding site" evidence="9">
    <location>
        <position position="145"/>
    </location>
    <ligand>
        <name>Zn(2+)</name>
        <dbReference type="ChEBI" id="CHEBI:29105"/>
        <label>1</label>
    </ligand>
</feature>
<dbReference type="RefSeq" id="WP_261344421.1">
    <property type="nucleotide sequence ID" value="NZ_AP021861.1"/>
</dbReference>
<dbReference type="Gene3D" id="3.20.20.150">
    <property type="entry name" value="Divalent-metal-dependent TIM barrel enzymes"/>
    <property type="match status" value="1"/>
</dbReference>
<dbReference type="GO" id="GO:0006284">
    <property type="term" value="P:base-excision repair"/>
    <property type="evidence" value="ECO:0007669"/>
    <property type="project" value="TreeGrafter"/>
</dbReference>
<keyword evidence="3 9" id="KW-0479">Metal-binding</keyword>
<dbReference type="Pfam" id="PF01261">
    <property type="entry name" value="AP_endonuc_2"/>
    <property type="match status" value="1"/>
</dbReference>
<keyword evidence="6 9" id="KW-0378">Hydrolase</keyword>
<dbReference type="InterPro" id="IPR036237">
    <property type="entry name" value="Xyl_isomerase-like_sf"/>
</dbReference>
<dbReference type="AlphaFoldDB" id="A0A5K7X8P4"/>
<dbReference type="PROSITE" id="PS00731">
    <property type="entry name" value="AP_NUCLEASE_F2_3"/>
    <property type="match status" value="1"/>
</dbReference>
<keyword evidence="7 9" id="KW-0862">Zinc</keyword>
<evidence type="ECO:0000256" key="5">
    <source>
        <dbReference type="ARBA" id="ARBA00022763"/>
    </source>
</evidence>
<dbReference type="GO" id="GO:0003906">
    <property type="term" value="F:DNA-(apurinic or apyrimidinic site) endonuclease activity"/>
    <property type="evidence" value="ECO:0007669"/>
    <property type="project" value="TreeGrafter"/>
</dbReference>
<sequence length="285" mass="30755">MMAILGAHMSAAGGAYKAIERAKEVGCDCVQVFTKNNNQWAGKPITADDVRRFREALANLGIGAPIAHNSYLINLASPDDALWKKSIDAMVVEVERAELLGIPYIVAHPGAYTTSSEELGLVRIAAGLDEVHGQTAGASAQILLETTSGQGSCLGCKFEHLSAILDGVADPDRLGVCVDTCHIFSAGYAMETEAEWKATMRSLDKTVGLKLVRAFHVNDSKAKFGSGVDRHAAIGRGEMGLAPFRHLMNDRRFKKMPMYLETPKGEEKGRDLDEINLATLRGLVE</sequence>
<feature type="binding site" evidence="9">
    <location>
        <position position="229"/>
    </location>
    <ligand>
        <name>Zn(2+)</name>
        <dbReference type="ChEBI" id="CHEBI:29105"/>
        <label>3</label>
    </ligand>
</feature>
<feature type="binding site" evidence="9">
    <location>
        <position position="231"/>
    </location>
    <ligand>
        <name>Zn(2+)</name>
        <dbReference type="ChEBI" id="CHEBI:29105"/>
        <label>3</label>
    </ligand>
</feature>
<comment type="catalytic activity">
    <reaction evidence="9">
        <text>Endonucleolytic cleavage to 5'-phosphooligonucleotide end-products.</text>
        <dbReference type="EC" id="3.1.21.2"/>
    </reaction>
</comment>
<dbReference type="GO" id="GO:0008081">
    <property type="term" value="F:phosphoric diester hydrolase activity"/>
    <property type="evidence" value="ECO:0007669"/>
    <property type="project" value="TreeGrafter"/>
</dbReference>
<evidence type="ECO:0000256" key="6">
    <source>
        <dbReference type="ARBA" id="ARBA00022801"/>
    </source>
</evidence>
<proteinExistence type="inferred from homology"/>
<dbReference type="PANTHER" id="PTHR21445">
    <property type="entry name" value="ENDONUCLEASE IV ENDODEOXYRIBONUCLEASE IV"/>
    <property type="match status" value="1"/>
</dbReference>
<dbReference type="CDD" id="cd00019">
    <property type="entry name" value="AP2Ec"/>
    <property type="match status" value="1"/>
</dbReference>
<accession>A0A5K7X8P4</accession>
<feature type="binding site" evidence="9">
    <location>
        <position position="108"/>
    </location>
    <ligand>
        <name>Zn(2+)</name>
        <dbReference type="ChEBI" id="CHEBI:29105"/>
        <label>1</label>
    </ligand>
</feature>
<feature type="domain" description="Xylose isomerase-like TIM barrel" evidence="10">
    <location>
        <begin position="19"/>
        <end position="266"/>
    </location>
</feature>
<dbReference type="GO" id="GO:0003677">
    <property type="term" value="F:DNA binding"/>
    <property type="evidence" value="ECO:0007669"/>
    <property type="project" value="InterPro"/>
</dbReference>
<dbReference type="InterPro" id="IPR018246">
    <property type="entry name" value="AP_endonuc_F2_Zn_BS"/>
</dbReference>
<feature type="binding site" evidence="9">
    <location>
        <position position="261"/>
    </location>
    <ligand>
        <name>Zn(2+)</name>
        <dbReference type="ChEBI" id="CHEBI:29105"/>
        <label>2</label>
    </ligand>
</feature>
<dbReference type="NCBIfam" id="TIGR00587">
    <property type="entry name" value="nfo"/>
    <property type="match status" value="1"/>
</dbReference>
<keyword evidence="2 9" id="KW-0540">Nuclease</keyword>
<evidence type="ECO:0000256" key="7">
    <source>
        <dbReference type="ARBA" id="ARBA00022833"/>
    </source>
</evidence>
<feature type="binding site" evidence="9">
    <location>
        <position position="179"/>
    </location>
    <ligand>
        <name>Zn(2+)</name>
        <dbReference type="ChEBI" id="CHEBI:29105"/>
        <label>2</label>
    </ligand>
</feature>
<dbReference type="EC" id="3.1.21.2" evidence="9"/>
<keyword evidence="12" id="KW-1185">Reference proteome</keyword>
<evidence type="ECO:0000259" key="10">
    <source>
        <dbReference type="Pfam" id="PF01261"/>
    </source>
</evidence>
<dbReference type="HAMAP" id="MF_00152">
    <property type="entry name" value="Nfo"/>
    <property type="match status" value="1"/>
</dbReference>
<organism evidence="11 12">
    <name type="scientific">Lacipirellula parvula</name>
    <dbReference type="NCBI Taxonomy" id="2650471"/>
    <lineage>
        <taxon>Bacteria</taxon>
        <taxon>Pseudomonadati</taxon>
        <taxon>Planctomycetota</taxon>
        <taxon>Planctomycetia</taxon>
        <taxon>Pirellulales</taxon>
        <taxon>Lacipirellulaceae</taxon>
        <taxon>Lacipirellula</taxon>
    </lineage>
</organism>
<protein>
    <recommendedName>
        <fullName evidence="9">Probable endonuclease 4</fullName>
        <ecNumber evidence="9">3.1.21.2</ecNumber>
    </recommendedName>
    <alternativeName>
        <fullName evidence="9">Endodeoxyribonuclease IV</fullName>
    </alternativeName>
    <alternativeName>
        <fullName evidence="9">Endonuclease IV</fullName>
    </alternativeName>
</protein>
<dbReference type="InterPro" id="IPR013022">
    <property type="entry name" value="Xyl_isomerase-like_TIM-brl"/>
</dbReference>
<comment type="cofactor">
    <cofactor evidence="9">
        <name>Zn(2+)</name>
        <dbReference type="ChEBI" id="CHEBI:29105"/>
    </cofactor>
    <text evidence="9">Binds 3 Zn(2+) ions.</text>
</comment>
<name>A0A5K7X8P4_9BACT</name>
<evidence type="ECO:0000256" key="1">
    <source>
        <dbReference type="ARBA" id="ARBA00005340"/>
    </source>
</evidence>
<dbReference type="SUPFAM" id="SSF51658">
    <property type="entry name" value="Xylose isomerase-like"/>
    <property type="match status" value="1"/>
</dbReference>
<dbReference type="GO" id="GO:0008833">
    <property type="term" value="F:deoxyribonuclease IV (phage-T4-induced) activity"/>
    <property type="evidence" value="ECO:0007669"/>
    <property type="project" value="UniProtKB-UniRule"/>
</dbReference>
<evidence type="ECO:0000256" key="9">
    <source>
        <dbReference type="HAMAP-Rule" id="MF_00152"/>
    </source>
</evidence>
<dbReference type="SMART" id="SM00518">
    <property type="entry name" value="AP2Ec"/>
    <property type="match status" value="1"/>
</dbReference>
<dbReference type="KEGG" id="lpav:PLANPX_2786"/>
<evidence type="ECO:0000256" key="2">
    <source>
        <dbReference type="ARBA" id="ARBA00022722"/>
    </source>
</evidence>
<evidence type="ECO:0000256" key="8">
    <source>
        <dbReference type="ARBA" id="ARBA00023204"/>
    </source>
</evidence>
<evidence type="ECO:0000256" key="4">
    <source>
        <dbReference type="ARBA" id="ARBA00022759"/>
    </source>
</evidence>
<dbReference type="FunFam" id="3.20.20.150:FF:000001">
    <property type="entry name" value="Probable endonuclease 4"/>
    <property type="match status" value="1"/>
</dbReference>
<gene>
    <name evidence="9" type="primary">nfo</name>
    <name evidence="11" type="ORF">PLANPX_2786</name>
</gene>
<comment type="similarity">
    <text evidence="1 9">Belongs to the AP endonuclease 2 family.</text>
</comment>
<feature type="binding site" evidence="9">
    <location>
        <position position="68"/>
    </location>
    <ligand>
        <name>Zn(2+)</name>
        <dbReference type="ChEBI" id="CHEBI:29105"/>
        <label>1</label>
    </ligand>
</feature>
<dbReference type="GO" id="GO:0008270">
    <property type="term" value="F:zinc ion binding"/>
    <property type="evidence" value="ECO:0007669"/>
    <property type="project" value="UniProtKB-UniRule"/>
</dbReference>
<keyword evidence="8 9" id="KW-0234">DNA repair</keyword>
<reference evidence="12" key="1">
    <citation type="submission" date="2019-10" db="EMBL/GenBank/DDBJ databases">
        <title>Lacipirellula parvula gen. nov., sp. nov., representing a lineage of planctomycetes widespread in freshwater anoxic habitats, and description of the family Lacipirellulaceae.</title>
        <authorList>
            <person name="Dedysh S.N."/>
            <person name="Kulichevskaya I.S."/>
            <person name="Beletsky A.V."/>
            <person name="Rakitin A.L."/>
            <person name="Mardanov A.V."/>
            <person name="Ivanova A.A."/>
            <person name="Saltykova V.X."/>
            <person name="Rijpstra W.I.C."/>
            <person name="Sinninghe Damste J.S."/>
            <person name="Ravin N.V."/>
        </authorList>
    </citation>
    <scope>NUCLEOTIDE SEQUENCE [LARGE SCALE GENOMIC DNA]</scope>
    <source>
        <strain evidence="12">PX69</strain>
    </source>
</reference>
<dbReference type="Proteomes" id="UP000326837">
    <property type="component" value="Chromosome"/>
</dbReference>
<evidence type="ECO:0000313" key="12">
    <source>
        <dbReference type="Proteomes" id="UP000326837"/>
    </source>
</evidence>
<feature type="binding site" evidence="9">
    <location>
        <position position="216"/>
    </location>
    <ligand>
        <name>Zn(2+)</name>
        <dbReference type="ChEBI" id="CHEBI:29105"/>
        <label>2</label>
    </ligand>
</feature>
<evidence type="ECO:0000313" key="11">
    <source>
        <dbReference type="EMBL" id="BBO33174.1"/>
    </source>
</evidence>
<dbReference type="PROSITE" id="PS51432">
    <property type="entry name" value="AP_NUCLEASE_F2_4"/>
    <property type="match status" value="1"/>
</dbReference>
<dbReference type="EMBL" id="AP021861">
    <property type="protein sequence ID" value="BBO33174.1"/>
    <property type="molecule type" value="Genomic_DNA"/>
</dbReference>
<feature type="binding site" evidence="9">
    <location>
        <position position="145"/>
    </location>
    <ligand>
        <name>Zn(2+)</name>
        <dbReference type="ChEBI" id="CHEBI:29105"/>
        <label>2</label>
    </ligand>
</feature>
<dbReference type="PANTHER" id="PTHR21445:SF0">
    <property type="entry name" value="APURINIC-APYRIMIDINIC ENDONUCLEASE"/>
    <property type="match status" value="1"/>
</dbReference>
<evidence type="ECO:0000256" key="3">
    <source>
        <dbReference type="ARBA" id="ARBA00022723"/>
    </source>
</evidence>
<dbReference type="InterPro" id="IPR001719">
    <property type="entry name" value="AP_endonuc_2"/>
</dbReference>
<comment type="function">
    <text evidence="9">Endonuclease IV plays a role in DNA repair. It cleaves phosphodiester bonds at apurinic or apyrimidinic (AP) sites, generating a 3'-hydroxyl group and a 5'-terminal sugar phosphate.</text>
</comment>
<dbReference type="PROSITE" id="PS00730">
    <property type="entry name" value="AP_NUCLEASE_F2_2"/>
    <property type="match status" value="1"/>
</dbReference>